<sequence>MRTLSLNWIGPQDTRSVLG</sequence>
<protein>
    <submittedName>
        <fullName evidence="1">Uncharacterized protein</fullName>
    </submittedName>
</protein>
<organism evidence="1">
    <name type="scientific">Rhizophora mucronata</name>
    <name type="common">Asiatic mangrove</name>
    <dbReference type="NCBI Taxonomy" id="61149"/>
    <lineage>
        <taxon>Eukaryota</taxon>
        <taxon>Viridiplantae</taxon>
        <taxon>Streptophyta</taxon>
        <taxon>Embryophyta</taxon>
        <taxon>Tracheophyta</taxon>
        <taxon>Spermatophyta</taxon>
        <taxon>Magnoliopsida</taxon>
        <taxon>eudicotyledons</taxon>
        <taxon>Gunneridae</taxon>
        <taxon>Pentapetalae</taxon>
        <taxon>rosids</taxon>
        <taxon>fabids</taxon>
        <taxon>Malpighiales</taxon>
        <taxon>Rhizophoraceae</taxon>
        <taxon>Rhizophora</taxon>
    </lineage>
</organism>
<reference evidence="1" key="1">
    <citation type="submission" date="2018-02" db="EMBL/GenBank/DDBJ databases">
        <title>Rhizophora mucronata_Transcriptome.</title>
        <authorList>
            <person name="Meera S.P."/>
            <person name="Sreeshan A."/>
            <person name="Augustine A."/>
        </authorList>
    </citation>
    <scope>NUCLEOTIDE SEQUENCE</scope>
    <source>
        <tissue evidence="1">Leaf</tissue>
    </source>
</reference>
<dbReference type="AlphaFoldDB" id="A0A2P2MSZ6"/>
<name>A0A2P2MSZ6_RHIMU</name>
<evidence type="ECO:0000313" key="1">
    <source>
        <dbReference type="EMBL" id="MBX33332.1"/>
    </source>
</evidence>
<proteinExistence type="predicted"/>
<accession>A0A2P2MSZ6</accession>
<dbReference type="EMBL" id="GGEC01052848">
    <property type="protein sequence ID" value="MBX33332.1"/>
    <property type="molecule type" value="Transcribed_RNA"/>
</dbReference>